<dbReference type="SUPFAM" id="SSF47459">
    <property type="entry name" value="HLH, helix-loop-helix DNA-binding domain"/>
    <property type="match status" value="1"/>
</dbReference>
<dbReference type="InterPro" id="IPR036638">
    <property type="entry name" value="HLH_DNA-bd_sf"/>
</dbReference>
<dbReference type="InterPro" id="IPR015660">
    <property type="entry name" value="MASH1/Ascl1a-like"/>
</dbReference>
<dbReference type="AlphaFoldDB" id="A0A7J6DTC0"/>
<evidence type="ECO:0000313" key="7">
    <source>
        <dbReference type="EMBL" id="KAF4349351.1"/>
    </source>
</evidence>
<dbReference type="Pfam" id="PF00010">
    <property type="entry name" value="HLH"/>
    <property type="match status" value="1"/>
</dbReference>
<keyword evidence="4" id="KW-0539">Nucleus</keyword>
<feature type="compositionally biased region" description="Polar residues" evidence="5">
    <location>
        <begin position="23"/>
        <end position="32"/>
    </location>
</feature>
<dbReference type="GO" id="GO:0000977">
    <property type="term" value="F:RNA polymerase II transcription regulatory region sequence-specific DNA binding"/>
    <property type="evidence" value="ECO:0007669"/>
    <property type="project" value="TreeGrafter"/>
</dbReference>
<reference evidence="7 8" key="1">
    <citation type="journal article" date="2020" name="bioRxiv">
        <title>Sequence and annotation of 42 cannabis genomes reveals extensive copy number variation in cannabinoid synthesis and pathogen resistance genes.</title>
        <authorList>
            <person name="Mckernan K.J."/>
            <person name="Helbert Y."/>
            <person name="Kane L.T."/>
            <person name="Ebling H."/>
            <person name="Zhang L."/>
            <person name="Liu B."/>
            <person name="Eaton Z."/>
            <person name="Mclaughlin S."/>
            <person name="Kingan S."/>
            <person name="Baybayan P."/>
            <person name="Concepcion G."/>
            <person name="Jordan M."/>
            <person name="Riva A."/>
            <person name="Barbazuk W."/>
            <person name="Harkins T."/>
        </authorList>
    </citation>
    <scope>NUCLEOTIDE SEQUENCE [LARGE SCALE GENOMIC DNA]</scope>
    <source>
        <strain evidence="8">cv. Jamaican Lion 4</strain>
        <tissue evidence="7">Leaf</tissue>
    </source>
</reference>
<evidence type="ECO:0000313" key="8">
    <source>
        <dbReference type="Proteomes" id="UP000525078"/>
    </source>
</evidence>
<gene>
    <name evidence="7" type="ORF">F8388_010985</name>
</gene>
<dbReference type="Proteomes" id="UP000525078">
    <property type="component" value="Unassembled WGS sequence"/>
</dbReference>
<keyword evidence="3" id="KW-0804">Transcription</keyword>
<sequence length="404" mass="45985">MGAPDTSPNYHAIPNAPEPDTPEFNTPATVPNSDAPETPVHIRNPDVIDISAPVANNRPIRHTQKGFDDLWLLETPISPCDELNVNPIDLQQEVSAFAELLSNINDINGILQQNTKASSHYQDSNFPTIHDPRHETSNIFDVEQGNNICTSYTIPQIDSLSDDKKSKYDDKQLRVQPEVIEDLMVKKQDHNAKEKIRRMKLSETYMALGSLLPTNSRSSKDEGVLIYPHANKKWTAPIIIDEVLEYIPEIEKEIKQLTIKKEDMLSTIENMQSFINKNNMNNQYSEVDFFTISVNEVKKNLEFILQIICMQRDHGMSLLSGLLQSMEYEGLFLISASTLHICDERVCYNIHLQKLVEFCEAQCSDVVGNSQLCDMKNESSNSIMKEEDCSLMLKEKYSVMHSYK</sequence>
<comment type="caution">
    <text evidence="7">The sequence shown here is derived from an EMBL/GenBank/DDBJ whole genome shotgun (WGS) entry which is preliminary data.</text>
</comment>
<protein>
    <recommendedName>
        <fullName evidence="6">BHLH domain-containing protein</fullName>
    </recommendedName>
</protein>
<feature type="domain" description="BHLH" evidence="6">
    <location>
        <begin position="185"/>
        <end position="250"/>
    </location>
</feature>
<dbReference type="EMBL" id="JAATIP010000397">
    <property type="protein sequence ID" value="KAF4349351.1"/>
    <property type="molecule type" value="Genomic_DNA"/>
</dbReference>
<keyword evidence="2" id="KW-0805">Transcription regulation</keyword>
<accession>A0A7J6DTC0</accession>
<dbReference type="Gene3D" id="4.10.280.10">
    <property type="entry name" value="Helix-loop-helix DNA-binding domain"/>
    <property type="match status" value="1"/>
</dbReference>
<evidence type="ECO:0000256" key="4">
    <source>
        <dbReference type="ARBA" id="ARBA00023242"/>
    </source>
</evidence>
<dbReference type="GO" id="GO:0046983">
    <property type="term" value="F:protein dimerization activity"/>
    <property type="evidence" value="ECO:0007669"/>
    <property type="project" value="InterPro"/>
</dbReference>
<evidence type="ECO:0000256" key="2">
    <source>
        <dbReference type="ARBA" id="ARBA00023015"/>
    </source>
</evidence>
<proteinExistence type="predicted"/>
<name>A0A7J6DTC0_CANSA</name>
<feature type="region of interest" description="Disordered" evidence="5">
    <location>
        <begin position="1"/>
        <end position="39"/>
    </location>
</feature>
<organism evidence="7 8">
    <name type="scientific">Cannabis sativa</name>
    <name type="common">Hemp</name>
    <name type="synonym">Marijuana</name>
    <dbReference type="NCBI Taxonomy" id="3483"/>
    <lineage>
        <taxon>Eukaryota</taxon>
        <taxon>Viridiplantae</taxon>
        <taxon>Streptophyta</taxon>
        <taxon>Embryophyta</taxon>
        <taxon>Tracheophyta</taxon>
        <taxon>Spermatophyta</taxon>
        <taxon>Magnoliopsida</taxon>
        <taxon>eudicotyledons</taxon>
        <taxon>Gunneridae</taxon>
        <taxon>Pentapetalae</taxon>
        <taxon>rosids</taxon>
        <taxon>fabids</taxon>
        <taxon>Rosales</taxon>
        <taxon>Cannabaceae</taxon>
        <taxon>Cannabis</taxon>
    </lineage>
</organism>
<evidence type="ECO:0000256" key="5">
    <source>
        <dbReference type="SAM" id="MobiDB-lite"/>
    </source>
</evidence>
<comment type="subcellular location">
    <subcellularLocation>
        <location evidence="1">Nucleus</location>
    </subcellularLocation>
</comment>
<dbReference type="InterPro" id="IPR011598">
    <property type="entry name" value="bHLH_dom"/>
</dbReference>
<dbReference type="PROSITE" id="PS50888">
    <property type="entry name" value="BHLH"/>
    <property type="match status" value="1"/>
</dbReference>
<evidence type="ECO:0000256" key="1">
    <source>
        <dbReference type="ARBA" id="ARBA00004123"/>
    </source>
</evidence>
<evidence type="ECO:0000259" key="6">
    <source>
        <dbReference type="PROSITE" id="PS50888"/>
    </source>
</evidence>
<dbReference type="PANTHER" id="PTHR13935:SF104">
    <property type="entry name" value="TRANSCRIPTION FACTOR BHLH160"/>
    <property type="match status" value="1"/>
</dbReference>
<dbReference type="PANTHER" id="PTHR13935">
    <property type="entry name" value="ACHAETE-SCUTE TRANSCRIPTION FACTOR-RELATED"/>
    <property type="match status" value="1"/>
</dbReference>
<dbReference type="GO" id="GO:0000981">
    <property type="term" value="F:DNA-binding transcription factor activity, RNA polymerase II-specific"/>
    <property type="evidence" value="ECO:0007669"/>
    <property type="project" value="TreeGrafter"/>
</dbReference>
<dbReference type="GO" id="GO:0090575">
    <property type="term" value="C:RNA polymerase II transcription regulator complex"/>
    <property type="evidence" value="ECO:0007669"/>
    <property type="project" value="TreeGrafter"/>
</dbReference>
<evidence type="ECO:0000256" key="3">
    <source>
        <dbReference type="ARBA" id="ARBA00023163"/>
    </source>
</evidence>